<feature type="domain" description="EXS" evidence="8">
    <location>
        <begin position="477"/>
        <end position="651"/>
    </location>
</feature>
<dbReference type="AlphaFoldDB" id="A0A2P5BZG4"/>
<comment type="subcellular location">
    <subcellularLocation>
        <location evidence="1">Membrane</location>
        <topology evidence="1">Multi-pass membrane protein</topology>
    </subcellularLocation>
</comment>
<feature type="transmembrane region" description="Helical" evidence="7">
    <location>
        <begin position="514"/>
        <end position="533"/>
    </location>
</feature>
<dbReference type="EMBL" id="JXTB01000198">
    <property type="protein sequence ID" value="PON54161.1"/>
    <property type="molecule type" value="Genomic_DNA"/>
</dbReference>
<dbReference type="STRING" id="3476.A0A2P5BZG4"/>
<dbReference type="GO" id="GO:0005802">
    <property type="term" value="C:trans-Golgi network"/>
    <property type="evidence" value="ECO:0007669"/>
    <property type="project" value="TreeGrafter"/>
</dbReference>
<dbReference type="InterPro" id="IPR004342">
    <property type="entry name" value="EXS_C"/>
</dbReference>
<accession>A0A2P5BZG4</accession>
<dbReference type="GO" id="GO:0000822">
    <property type="term" value="F:inositol hexakisphosphate binding"/>
    <property type="evidence" value="ECO:0007669"/>
    <property type="project" value="TreeGrafter"/>
</dbReference>
<keyword evidence="3 7" id="KW-0812">Transmembrane</keyword>
<dbReference type="Pfam" id="PF03124">
    <property type="entry name" value="EXS"/>
    <property type="match status" value="1"/>
</dbReference>
<comment type="similarity">
    <text evidence="2">Belongs to the SYG1 (TC 2.A.94) family.</text>
</comment>
<dbReference type="Pfam" id="PF03105">
    <property type="entry name" value="SPX"/>
    <property type="match status" value="1"/>
</dbReference>
<keyword evidence="4 7" id="KW-1133">Transmembrane helix</keyword>
<evidence type="ECO:0000256" key="5">
    <source>
        <dbReference type="ARBA" id="ARBA00023136"/>
    </source>
</evidence>
<reference evidence="10" key="1">
    <citation type="submission" date="2016-06" db="EMBL/GenBank/DDBJ databases">
        <title>Parallel loss of symbiosis genes in relatives of nitrogen-fixing non-legume Parasponia.</title>
        <authorList>
            <person name="Van Velzen R."/>
            <person name="Holmer R."/>
            <person name="Bu F."/>
            <person name="Rutten L."/>
            <person name="Van Zeijl A."/>
            <person name="Liu W."/>
            <person name="Santuari L."/>
            <person name="Cao Q."/>
            <person name="Sharma T."/>
            <person name="Shen D."/>
            <person name="Roswanjaya Y."/>
            <person name="Wardhani T."/>
            <person name="Kalhor M.S."/>
            <person name="Jansen J."/>
            <person name="Van den Hoogen J."/>
            <person name="Gungor B."/>
            <person name="Hartog M."/>
            <person name="Hontelez J."/>
            <person name="Verver J."/>
            <person name="Yang W.-C."/>
            <person name="Schijlen E."/>
            <person name="Repin R."/>
            <person name="Schilthuizen M."/>
            <person name="Schranz E."/>
            <person name="Heidstra R."/>
            <person name="Miyata K."/>
            <person name="Fedorova E."/>
            <person name="Kohlen W."/>
            <person name="Bisseling T."/>
            <person name="Smit S."/>
            <person name="Geurts R."/>
        </authorList>
    </citation>
    <scope>NUCLEOTIDE SEQUENCE [LARGE SCALE GENOMIC DNA]</scope>
    <source>
        <strain evidence="10">cv. WU1-14</strain>
    </source>
</reference>
<evidence type="ECO:0000256" key="4">
    <source>
        <dbReference type="ARBA" id="ARBA00022989"/>
    </source>
</evidence>
<sequence length="651" mass="76047">MPSCQTAESGWLVSNEVKTACILHNITKLIGEFYVRGCGESEYHLIMTINHLFNQCDRAKTRRAGPNCQSSSYLIDINALRRDGSRKFFETKFLGQSEEGSEIEVTFFRKLEEELNKKRDFERSNSSRHDQKEQSQSSVSREDVKVNDHNQDPAEVFEHVTMNNNTPQSPVSTIKAVFRDSKDEDLSFGKEDLSEAKVQLRVPFIEFYHKLHLLKQYRLHQEEHLNCTWKLWITLTLFHHGSLTFINNFSNSDRREAMKSLRPKRSKEKHRVTFFSGFFFGCTVPLLVAIVLRIESLKLMKKKQVVQYIQSIFPLYSVFLYAVLHLLMYAAGVYFWRRYRINYPFIFGFKRGTELGYREVFLLSTGLAVLALAGFFAKLHLDLDPSTQKFRKATQLLVLLIIFCPFNFLYRASRFYFIRCLFCCILAPLYPVTIPEFFLADQLTSQAPWYSTSDAGFKEFCVVRFLLWFGRILQKCHTHDVYNTLDFVIAVMPYWLRFLQCLRRLFEYGDKMNGYNALTYLSTIVAVLFRTAFELRKGSVTWMIFALICSAVATLVNIYWDIVVDWGLLRRYSKNIYLRGQLLVSHKSVYIVVLVLDIVLRLAWMQLVLAFNLHSVHKMSISTTVFSWKLFVLAFGTSLGKYDICFKCLQP</sequence>
<keyword evidence="5 7" id="KW-0472">Membrane</keyword>
<evidence type="ECO:0000256" key="7">
    <source>
        <dbReference type="SAM" id="Phobius"/>
    </source>
</evidence>
<evidence type="ECO:0000256" key="2">
    <source>
        <dbReference type="ARBA" id="ARBA00009665"/>
    </source>
</evidence>
<keyword evidence="10" id="KW-1185">Reference proteome</keyword>
<evidence type="ECO:0000256" key="3">
    <source>
        <dbReference type="ARBA" id="ARBA00022692"/>
    </source>
</evidence>
<evidence type="ECO:0000313" key="10">
    <source>
        <dbReference type="Proteomes" id="UP000237105"/>
    </source>
</evidence>
<feature type="transmembrane region" description="Helical" evidence="7">
    <location>
        <begin position="272"/>
        <end position="292"/>
    </location>
</feature>
<name>A0A2P5BZG4_PARAD</name>
<evidence type="ECO:0000259" key="8">
    <source>
        <dbReference type="PROSITE" id="PS51380"/>
    </source>
</evidence>
<feature type="transmembrane region" description="Helical" evidence="7">
    <location>
        <begin position="393"/>
        <end position="410"/>
    </location>
</feature>
<evidence type="ECO:0000256" key="1">
    <source>
        <dbReference type="ARBA" id="ARBA00004141"/>
    </source>
</evidence>
<dbReference type="GO" id="GO:0006817">
    <property type="term" value="P:phosphate ion transport"/>
    <property type="evidence" value="ECO:0007669"/>
    <property type="project" value="TreeGrafter"/>
</dbReference>
<dbReference type="InterPro" id="IPR004331">
    <property type="entry name" value="SPX_dom"/>
</dbReference>
<dbReference type="PANTHER" id="PTHR10783">
    <property type="entry name" value="XENOTROPIC AND POLYTROPIC RETROVIRUS RECEPTOR 1-RELATED"/>
    <property type="match status" value="1"/>
</dbReference>
<comment type="caution">
    <text evidence="9">The sequence shown here is derived from an EMBL/GenBank/DDBJ whole genome shotgun (WGS) entry which is preliminary data.</text>
</comment>
<feature type="transmembrane region" description="Helical" evidence="7">
    <location>
        <begin position="589"/>
        <end position="611"/>
    </location>
</feature>
<dbReference type="OrthoDB" id="9970435at2759"/>
<dbReference type="PANTHER" id="PTHR10783:SF104">
    <property type="entry name" value="PHOSPHATE TRANSPORTER PHO1 HOMOLOG 10"/>
    <property type="match status" value="1"/>
</dbReference>
<proteinExistence type="inferred from homology"/>
<feature type="transmembrane region" description="Helical" evidence="7">
    <location>
        <begin position="417"/>
        <end position="440"/>
    </location>
</feature>
<protein>
    <submittedName>
        <fullName evidence="9">SPX domain containing protein</fullName>
    </submittedName>
</protein>
<evidence type="ECO:0000313" key="9">
    <source>
        <dbReference type="EMBL" id="PON54161.1"/>
    </source>
</evidence>
<feature type="compositionally biased region" description="Basic and acidic residues" evidence="6">
    <location>
        <begin position="119"/>
        <end position="133"/>
    </location>
</feature>
<dbReference type="GO" id="GO:0016036">
    <property type="term" value="P:cellular response to phosphate starvation"/>
    <property type="evidence" value="ECO:0007669"/>
    <property type="project" value="TreeGrafter"/>
</dbReference>
<feature type="region of interest" description="Disordered" evidence="6">
    <location>
        <begin position="119"/>
        <end position="146"/>
    </location>
</feature>
<dbReference type="Proteomes" id="UP000237105">
    <property type="component" value="Unassembled WGS sequence"/>
</dbReference>
<evidence type="ECO:0000256" key="6">
    <source>
        <dbReference type="SAM" id="MobiDB-lite"/>
    </source>
</evidence>
<feature type="transmembrane region" description="Helical" evidence="7">
    <location>
        <begin position="540"/>
        <end position="560"/>
    </location>
</feature>
<gene>
    <name evidence="9" type="ORF">PanWU01x14_197100</name>
</gene>
<dbReference type="GO" id="GO:0005886">
    <property type="term" value="C:plasma membrane"/>
    <property type="evidence" value="ECO:0007669"/>
    <property type="project" value="TreeGrafter"/>
</dbReference>
<feature type="transmembrane region" description="Helical" evidence="7">
    <location>
        <begin position="360"/>
        <end position="381"/>
    </location>
</feature>
<dbReference type="PROSITE" id="PS51380">
    <property type="entry name" value="EXS"/>
    <property type="match status" value="1"/>
</dbReference>
<organism evidence="9 10">
    <name type="scientific">Parasponia andersonii</name>
    <name type="common">Sponia andersonii</name>
    <dbReference type="NCBI Taxonomy" id="3476"/>
    <lineage>
        <taxon>Eukaryota</taxon>
        <taxon>Viridiplantae</taxon>
        <taxon>Streptophyta</taxon>
        <taxon>Embryophyta</taxon>
        <taxon>Tracheophyta</taxon>
        <taxon>Spermatophyta</taxon>
        <taxon>Magnoliopsida</taxon>
        <taxon>eudicotyledons</taxon>
        <taxon>Gunneridae</taxon>
        <taxon>Pentapetalae</taxon>
        <taxon>rosids</taxon>
        <taxon>fabids</taxon>
        <taxon>Rosales</taxon>
        <taxon>Cannabaceae</taxon>
        <taxon>Parasponia</taxon>
    </lineage>
</organism>
<feature type="transmembrane region" description="Helical" evidence="7">
    <location>
        <begin position="312"/>
        <end position="336"/>
    </location>
</feature>